<gene>
    <name evidence="19" type="ORF">J0X19_08985</name>
</gene>
<dbReference type="Gene3D" id="2.40.170.20">
    <property type="entry name" value="TonB-dependent receptor, beta-barrel domain"/>
    <property type="match status" value="1"/>
</dbReference>
<dbReference type="EMBL" id="JAFLQZ010000004">
    <property type="protein sequence ID" value="MBO0358075.1"/>
    <property type="molecule type" value="Genomic_DNA"/>
</dbReference>
<evidence type="ECO:0000313" key="19">
    <source>
        <dbReference type="EMBL" id="MBO0358075.1"/>
    </source>
</evidence>
<dbReference type="Gene3D" id="2.170.130.10">
    <property type="entry name" value="TonB-dependent receptor, plug domain"/>
    <property type="match status" value="1"/>
</dbReference>
<evidence type="ECO:0000313" key="20">
    <source>
        <dbReference type="Proteomes" id="UP000664144"/>
    </source>
</evidence>
<evidence type="ECO:0000259" key="18">
    <source>
        <dbReference type="Pfam" id="PF07715"/>
    </source>
</evidence>
<evidence type="ECO:0000256" key="5">
    <source>
        <dbReference type="ARBA" id="ARBA00022496"/>
    </source>
</evidence>
<dbReference type="SUPFAM" id="SSF56935">
    <property type="entry name" value="Porins"/>
    <property type="match status" value="1"/>
</dbReference>
<keyword evidence="7 16" id="KW-0732">Signal</keyword>
<keyword evidence="12 19" id="KW-0675">Receptor</keyword>
<evidence type="ECO:0000256" key="2">
    <source>
        <dbReference type="ARBA" id="ARBA00009810"/>
    </source>
</evidence>
<protein>
    <submittedName>
        <fullName evidence="19">TonB-dependent receptor</fullName>
    </submittedName>
</protein>
<dbReference type="PROSITE" id="PS52016">
    <property type="entry name" value="TONB_DEPENDENT_REC_3"/>
    <property type="match status" value="1"/>
</dbReference>
<dbReference type="InterPro" id="IPR039426">
    <property type="entry name" value="TonB-dep_rcpt-like"/>
</dbReference>
<evidence type="ECO:0000256" key="13">
    <source>
        <dbReference type="ARBA" id="ARBA00023237"/>
    </source>
</evidence>
<feature type="signal peptide" evidence="16">
    <location>
        <begin position="1"/>
        <end position="20"/>
    </location>
</feature>
<dbReference type="Proteomes" id="UP000664144">
    <property type="component" value="Unassembled WGS sequence"/>
</dbReference>
<dbReference type="NCBIfam" id="TIGR01783">
    <property type="entry name" value="TonB-siderophor"/>
    <property type="match status" value="1"/>
</dbReference>
<keyword evidence="11 14" id="KW-0472">Membrane</keyword>
<evidence type="ECO:0000256" key="1">
    <source>
        <dbReference type="ARBA" id="ARBA00004571"/>
    </source>
</evidence>
<evidence type="ECO:0000256" key="7">
    <source>
        <dbReference type="ARBA" id="ARBA00022729"/>
    </source>
</evidence>
<accession>A0A939JC78</accession>
<keyword evidence="9" id="KW-0406">Ion transport</keyword>
<comment type="subcellular location">
    <subcellularLocation>
        <location evidence="1 14">Cell outer membrane</location>
        <topology evidence="1 14">Multi-pass membrane protein</topology>
    </subcellularLocation>
</comment>
<dbReference type="Pfam" id="PF00593">
    <property type="entry name" value="TonB_dep_Rec_b-barrel"/>
    <property type="match status" value="1"/>
</dbReference>
<dbReference type="SUPFAM" id="SSF49464">
    <property type="entry name" value="Carboxypeptidase regulatory domain-like"/>
    <property type="match status" value="1"/>
</dbReference>
<dbReference type="PANTHER" id="PTHR32552">
    <property type="entry name" value="FERRICHROME IRON RECEPTOR-RELATED"/>
    <property type="match status" value="1"/>
</dbReference>
<dbReference type="Pfam" id="PF07715">
    <property type="entry name" value="Plug"/>
    <property type="match status" value="1"/>
</dbReference>
<evidence type="ECO:0000256" key="6">
    <source>
        <dbReference type="ARBA" id="ARBA00022692"/>
    </source>
</evidence>
<name>A0A939JC78_9BACT</name>
<evidence type="ECO:0000256" key="8">
    <source>
        <dbReference type="ARBA" id="ARBA00023004"/>
    </source>
</evidence>
<proteinExistence type="inferred from homology"/>
<feature type="domain" description="TonB-dependent receptor-like beta-barrel" evidence="17">
    <location>
        <begin position="325"/>
        <end position="834"/>
    </location>
</feature>
<evidence type="ECO:0000259" key="17">
    <source>
        <dbReference type="Pfam" id="PF00593"/>
    </source>
</evidence>
<dbReference type="GO" id="GO:0038023">
    <property type="term" value="F:signaling receptor activity"/>
    <property type="evidence" value="ECO:0007669"/>
    <property type="project" value="InterPro"/>
</dbReference>
<evidence type="ECO:0000256" key="15">
    <source>
        <dbReference type="RuleBase" id="RU003357"/>
    </source>
</evidence>
<feature type="chain" id="PRO_5037644617" evidence="16">
    <location>
        <begin position="21"/>
        <end position="864"/>
    </location>
</feature>
<keyword evidence="8" id="KW-0408">Iron</keyword>
<comment type="caution">
    <text evidence="19">The sequence shown here is derived from an EMBL/GenBank/DDBJ whole genome shotgun (WGS) entry which is preliminary data.</text>
</comment>
<dbReference type="InterPro" id="IPR000531">
    <property type="entry name" value="Beta-barrel_TonB"/>
</dbReference>
<evidence type="ECO:0000256" key="16">
    <source>
        <dbReference type="SAM" id="SignalP"/>
    </source>
</evidence>
<dbReference type="InterPro" id="IPR012910">
    <property type="entry name" value="Plug_dom"/>
</dbReference>
<keyword evidence="20" id="KW-1185">Reference proteome</keyword>
<evidence type="ECO:0000256" key="10">
    <source>
        <dbReference type="ARBA" id="ARBA00023077"/>
    </source>
</evidence>
<keyword evidence="3 14" id="KW-0813">Transport</keyword>
<keyword evidence="13 14" id="KW-0998">Cell outer membrane</keyword>
<dbReference type="AlphaFoldDB" id="A0A939JC78"/>
<evidence type="ECO:0000256" key="12">
    <source>
        <dbReference type="ARBA" id="ARBA00023170"/>
    </source>
</evidence>
<evidence type="ECO:0000256" key="11">
    <source>
        <dbReference type="ARBA" id="ARBA00023136"/>
    </source>
</evidence>
<dbReference type="GO" id="GO:0015344">
    <property type="term" value="F:siderophore uptake transmembrane transporter activity"/>
    <property type="evidence" value="ECO:0007669"/>
    <property type="project" value="TreeGrafter"/>
</dbReference>
<evidence type="ECO:0000256" key="14">
    <source>
        <dbReference type="PROSITE-ProRule" id="PRU01360"/>
    </source>
</evidence>
<dbReference type="GO" id="GO:0015891">
    <property type="term" value="P:siderophore transport"/>
    <property type="evidence" value="ECO:0007669"/>
    <property type="project" value="InterPro"/>
</dbReference>
<reference evidence="19" key="1">
    <citation type="submission" date="2021-03" db="EMBL/GenBank/DDBJ databases">
        <authorList>
            <person name="Kim M.K."/>
        </authorList>
    </citation>
    <scope>NUCLEOTIDE SEQUENCE</scope>
    <source>
        <strain evidence="19">BT186</strain>
    </source>
</reference>
<dbReference type="CDD" id="cd01347">
    <property type="entry name" value="ligand_gated_channel"/>
    <property type="match status" value="1"/>
</dbReference>
<keyword evidence="10 15" id="KW-0798">TonB box</keyword>
<comment type="similarity">
    <text evidence="2 14 15">Belongs to the TonB-dependent receptor family.</text>
</comment>
<dbReference type="GO" id="GO:0009279">
    <property type="term" value="C:cell outer membrane"/>
    <property type="evidence" value="ECO:0007669"/>
    <property type="project" value="UniProtKB-SubCell"/>
</dbReference>
<dbReference type="Gene3D" id="2.60.40.1120">
    <property type="entry name" value="Carboxypeptidase-like, regulatory domain"/>
    <property type="match status" value="1"/>
</dbReference>
<keyword evidence="5" id="KW-0410">Iron transport</keyword>
<evidence type="ECO:0000256" key="3">
    <source>
        <dbReference type="ARBA" id="ARBA00022448"/>
    </source>
</evidence>
<evidence type="ECO:0000256" key="4">
    <source>
        <dbReference type="ARBA" id="ARBA00022452"/>
    </source>
</evidence>
<feature type="domain" description="TonB-dependent receptor plug" evidence="18">
    <location>
        <begin position="154"/>
        <end position="251"/>
    </location>
</feature>
<keyword evidence="6 14" id="KW-0812">Transmembrane</keyword>
<dbReference type="InterPro" id="IPR008969">
    <property type="entry name" value="CarboxyPept-like_regulatory"/>
</dbReference>
<dbReference type="PANTHER" id="PTHR32552:SF68">
    <property type="entry name" value="FERRICHROME OUTER MEMBRANE TRANSPORTER_PHAGE RECEPTOR"/>
    <property type="match status" value="1"/>
</dbReference>
<dbReference type="InterPro" id="IPR036942">
    <property type="entry name" value="Beta-barrel_TonB_sf"/>
</dbReference>
<organism evidence="19 20">
    <name type="scientific">Hymenobacter telluris</name>
    <dbReference type="NCBI Taxonomy" id="2816474"/>
    <lineage>
        <taxon>Bacteria</taxon>
        <taxon>Pseudomonadati</taxon>
        <taxon>Bacteroidota</taxon>
        <taxon>Cytophagia</taxon>
        <taxon>Cytophagales</taxon>
        <taxon>Hymenobacteraceae</taxon>
        <taxon>Hymenobacter</taxon>
    </lineage>
</organism>
<sequence length="864" mass="94002">MPRPSLLLLLSLPISSFLQAAPVPVLAGSSFVLATSGTDDVAKRGWLTGQVKDAAGKPVEGVSVALKGTSYGATTNAEGTFRLTAQSGSYELVVSSIGYVTQELPVTVVGGETTTVPTFALAVSNQNLSEVTVTGAKSLNQRAVSVGKLPVATLDLPQSAVTVEREVLEQQQVLRLSDALVNVSGLYVTSTTGGTQEELGSRGFAYGSNNTFKNGVRFNNGVMPEASSLERMEVLKGSAAILYGNVAAGGVLNLVTKKPQFEQGGSVGLRVGSFGFWKPTVDVYGAVGNSEKVAFRLNGTYENANSFRDEVKSNRVYVNPSLLFELTPKTTLILEGDYLRDNRTPDFGVGAIDYNILESRTRFLNVPGANNATQQTSATATLSSRLSDKWQIRAVGAFQRYDNEQRTGNRPSTIRNGVLLGTPAVPATPTRPAIPATPNRYKESLYGNFGRTLSRTETAENYYLAQLDLTGQFRTGFLGHTVLIGADADQYNTQLLSYAAQAYDSINVFDRSRVLNQPANRVSGFDALYRATRTLSNTRRAGFYVQDLMSISEKVKLLAGVRWSYQETPSDVYTFAPPTAADQTLRVTAQNRRYDNAFSPRLGLVYQPIKTTSVFASYSNSFTPQGNTVTNNQGGALPPSIIDQFEVGIKNDLFKGALSANVTAYRIVNSNQAQVIQPNFNNDPTQPNPNYNVNFPNAQELAGEVTSKGVEVDVQSKPMMGWTFITGYSYNHTAYTKSNIYENGSRLRYNPAHTANLSLFYNFSNSFSDNTFLRGLNAGVTAYYVGDKLAGRNTRLTVANDAFRLISIPDYVLFDASLGYTYERFSVRVKLANILNELSYNLHDDNSVNPIAPRNFAATASYRF</sequence>
<dbReference type="InterPro" id="IPR010105">
    <property type="entry name" value="TonB_sidphr_rcpt"/>
</dbReference>
<evidence type="ECO:0000256" key="9">
    <source>
        <dbReference type="ARBA" id="ARBA00023065"/>
    </source>
</evidence>
<dbReference type="Pfam" id="PF13715">
    <property type="entry name" value="CarbopepD_reg_2"/>
    <property type="match status" value="1"/>
</dbReference>
<keyword evidence="4 14" id="KW-1134">Transmembrane beta strand</keyword>
<dbReference type="InterPro" id="IPR037066">
    <property type="entry name" value="Plug_dom_sf"/>
</dbReference>